<reference evidence="1 2" key="1">
    <citation type="submission" date="2018-11" db="EMBL/GenBank/DDBJ databases">
        <authorList>
            <consortium name="Pathogen Informatics"/>
        </authorList>
    </citation>
    <scope>NUCLEOTIDE SEQUENCE [LARGE SCALE GENOMIC DNA]</scope>
</reference>
<dbReference type="WBParaSite" id="HPBE_0000852501-mRNA-1">
    <property type="protein sequence ID" value="HPBE_0000852501-mRNA-1"/>
    <property type="gene ID" value="HPBE_0000852501"/>
</dbReference>
<dbReference type="Proteomes" id="UP000050761">
    <property type="component" value="Unassembled WGS sequence"/>
</dbReference>
<evidence type="ECO:0000313" key="1">
    <source>
        <dbReference type="EMBL" id="VDO76689.1"/>
    </source>
</evidence>
<reference evidence="3" key="2">
    <citation type="submission" date="2019-09" db="UniProtKB">
        <authorList>
            <consortium name="WormBaseParasite"/>
        </authorList>
    </citation>
    <scope>IDENTIFICATION</scope>
</reference>
<gene>
    <name evidence="1" type="ORF">HPBE_LOCUS8526</name>
</gene>
<evidence type="ECO:0000313" key="3">
    <source>
        <dbReference type="WBParaSite" id="HPBE_0000852501-mRNA-1"/>
    </source>
</evidence>
<sequence>MGMCALWARDRYSCHGGFGYGSRNADGEHILEYAESHNLTIVNTYFANDRGRSLDTNPKVAPYETVAPRHLSLIYTSKIASPRLKQDEHEPRIKWWGMREKEAAVISRVRLPTVTTVDEIRTIRQAARLELGITMPRRRKVDKQAWLWTDDVKGKVREKK</sequence>
<dbReference type="OrthoDB" id="418748at2759"/>
<accession>A0A183FMC2</accession>
<dbReference type="AlphaFoldDB" id="A0A183FMC2"/>
<keyword evidence="2" id="KW-1185">Reference proteome</keyword>
<accession>A0A3P7YI78</accession>
<proteinExistence type="predicted"/>
<protein>
    <submittedName>
        <fullName evidence="3">Aldo_ket_red domain-containing protein</fullName>
    </submittedName>
</protein>
<evidence type="ECO:0000313" key="2">
    <source>
        <dbReference type="Proteomes" id="UP000050761"/>
    </source>
</evidence>
<dbReference type="EMBL" id="UZAH01026174">
    <property type="protein sequence ID" value="VDO76689.1"/>
    <property type="molecule type" value="Genomic_DNA"/>
</dbReference>
<name>A0A183FMC2_HELPZ</name>
<organism evidence="2 3">
    <name type="scientific">Heligmosomoides polygyrus</name>
    <name type="common">Parasitic roundworm</name>
    <dbReference type="NCBI Taxonomy" id="6339"/>
    <lineage>
        <taxon>Eukaryota</taxon>
        <taxon>Metazoa</taxon>
        <taxon>Ecdysozoa</taxon>
        <taxon>Nematoda</taxon>
        <taxon>Chromadorea</taxon>
        <taxon>Rhabditida</taxon>
        <taxon>Rhabditina</taxon>
        <taxon>Rhabditomorpha</taxon>
        <taxon>Strongyloidea</taxon>
        <taxon>Heligmosomidae</taxon>
        <taxon>Heligmosomoides</taxon>
    </lineage>
</organism>